<keyword evidence="4" id="KW-1185">Reference proteome</keyword>
<evidence type="ECO:0000313" key="3">
    <source>
        <dbReference type="EMBL" id="MFC4988687.1"/>
    </source>
</evidence>
<reference evidence="3 4" key="1">
    <citation type="journal article" date="2019" name="Int. J. Syst. Evol. Microbiol.">
        <title>The Global Catalogue of Microorganisms (GCM) 10K type strain sequencing project: providing services to taxonomists for standard genome sequencing and annotation.</title>
        <authorList>
            <consortium name="The Broad Institute Genomics Platform"/>
            <consortium name="The Broad Institute Genome Sequencing Center for Infectious Disease"/>
            <person name="Wu L."/>
            <person name="Ma J."/>
        </authorList>
    </citation>
    <scope>NUCLEOTIDE SEQUENCE [LARGE SCALE GENOMIC DNA]</scope>
    <source>
        <strain evidence="3 4">CGMCC 1.15824</strain>
    </source>
</reference>
<evidence type="ECO:0000259" key="2">
    <source>
        <dbReference type="Pfam" id="PF01558"/>
    </source>
</evidence>
<evidence type="ECO:0000256" key="1">
    <source>
        <dbReference type="ARBA" id="ARBA00023002"/>
    </source>
</evidence>
<dbReference type="SUPFAM" id="SSF53323">
    <property type="entry name" value="Pyruvate-ferredoxin oxidoreductase, PFOR, domain III"/>
    <property type="match status" value="1"/>
</dbReference>
<accession>A0ABD5QI42</accession>
<dbReference type="EMBL" id="JBHSJG010000036">
    <property type="protein sequence ID" value="MFC4988687.1"/>
    <property type="molecule type" value="Genomic_DNA"/>
</dbReference>
<keyword evidence="1" id="KW-0560">Oxidoreductase</keyword>
<feature type="domain" description="Pyruvate/ketoisovalerate oxidoreductase catalytic" evidence="2">
    <location>
        <begin position="13"/>
        <end position="55"/>
    </location>
</feature>
<proteinExistence type="predicted"/>
<dbReference type="Gene3D" id="3.40.920.10">
    <property type="entry name" value="Pyruvate-ferredoxin oxidoreductase, PFOR, domain III"/>
    <property type="match status" value="1"/>
</dbReference>
<dbReference type="AlphaFoldDB" id="A0ABD5QI42"/>
<dbReference type="GO" id="GO:0016491">
    <property type="term" value="F:oxidoreductase activity"/>
    <property type="evidence" value="ECO:0007669"/>
    <property type="project" value="UniProtKB-KW"/>
</dbReference>
<dbReference type="Pfam" id="PF01558">
    <property type="entry name" value="POR"/>
    <property type="match status" value="1"/>
</dbReference>
<comment type="caution">
    <text evidence="3">The sequence shown here is derived from an EMBL/GenBank/DDBJ whole genome shotgun (WGS) entry which is preliminary data.</text>
</comment>
<dbReference type="Proteomes" id="UP001595925">
    <property type="component" value="Unassembled WGS sequence"/>
</dbReference>
<sequence>MAEDLNWAVGGEAGDGIDSTGKIFAQALARAGRHVFTSKDFASRIRGGYTAYKIRT</sequence>
<feature type="non-terminal residue" evidence="3">
    <location>
        <position position="56"/>
    </location>
</feature>
<dbReference type="RefSeq" id="WP_380683395.1">
    <property type="nucleotide sequence ID" value="NZ_JBHSJG010000036.1"/>
</dbReference>
<organism evidence="3 4">
    <name type="scientific">Saliphagus infecundisoli</name>
    <dbReference type="NCBI Taxonomy" id="1849069"/>
    <lineage>
        <taxon>Archaea</taxon>
        <taxon>Methanobacteriati</taxon>
        <taxon>Methanobacteriota</taxon>
        <taxon>Stenosarchaea group</taxon>
        <taxon>Halobacteria</taxon>
        <taxon>Halobacteriales</taxon>
        <taxon>Natrialbaceae</taxon>
        <taxon>Saliphagus</taxon>
    </lineage>
</organism>
<dbReference type="InterPro" id="IPR002869">
    <property type="entry name" value="Pyrv_flavodox_OxRed_cen"/>
</dbReference>
<evidence type="ECO:0000313" key="4">
    <source>
        <dbReference type="Proteomes" id="UP001595925"/>
    </source>
</evidence>
<name>A0ABD5QI42_9EURY</name>
<dbReference type="InterPro" id="IPR019752">
    <property type="entry name" value="Pyrv/ketoisovalerate_OxRed_cat"/>
</dbReference>
<protein>
    <submittedName>
        <fullName evidence="3">2-oxoacid:acceptor oxidoreductase family protein</fullName>
    </submittedName>
</protein>
<gene>
    <name evidence="3" type="ORF">ACFPFO_13130</name>
</gene>